<dbReference type="SUPFAM" id="SSF46561">
    <property type="entry name" value="Ribosomal protein L29 (L29p)"/>
    <property type="match status" value="1"/>
</dbReference>
<dbReference type="InterPro" id="IPR050063">
    <property type="entry name" value="Ribosomal_protein_uL29"/>
</dbReference>
<keyword evidence="3 5" id="KW-0687">Ribonucleoprotein</keyword>
<evidence type="ECO:0000256" key="2">
    <source>
        <dbReference type="ARBA" id="ARBA00022980"/>
    </source>
</evidence>
<evidence type="ECO:0000313" key="6">
    <source>
        <dbReference type="EMBL" id="MEK8048556.1"/>
    </source>
</evidence>
<protein>
    <recommendedName>
        <fullName evidence="4 5">Large ribosomal subunit protein uL29</fullName>
    </recommendedName>
</protein>
<evidence type="ECO:0000256" key="5">
    <source>
        <dbReference type="HAMAP-Rule" id="MF_00374"/>
    </source>
</evidence>
<sequence>MKATELRAKDVAALEKEVTDLLRAHFNLRMQKGTQQLTNHTQLGNVRRDIARAKTILAEKKKGAAQ</sequence>
<dbReference type="InterPro" id="IPR018254">
    <property type="entry name" value="Ribosomal_uL29_CS"/>
</dbReference>
<keyword evidence="2 5" id="KW-0689">Ribosomal protein</keyword>
<keyword evidence="7" id="KW-1185">Reference proteome</keyword>
<dbReference type="GO" id="GO:0005840">
    <property type="term" value="C:ribosome"/>
    <property type="evidence" value="ECO:0007669"/>
    <property type="project" value="UniProtKB-KW"/>
</dbReference>
<dbReference type="InterPro" id="IPR036049">
    <property type="entry name" value="Ribosomal_uL29_sf"/>
</dbReference>
<dbReference type="EMBL" id="JBBUTI010000020">
    <property type="protein sequence ID" value="MEK8048556.1"/>
    <property type="molecule type" value="Genomic_DNA"/>
</dbReference>
<comment type="caution">
    <text evidence="6">The sequence shown here is derived from an EMBL/GenBank/DDBJ whole genome shotgun (WGS) entry which is preliminary data.</text>
</comment>
<dbReference type="Proteomes" id="UP001379945">
    <property type="component" value="Unassembled WGS sequence"/>
</dbReference>
<evidence type="ECO:0000256" key="4">
    <source>
        <dbReference type="ARBA" id="ARBA00035204"/>
    </source>
</evidence>
<proteinExistence type="inferred from homology"/>
<evidence type="ECO:0000256" key="3">
    <source>
        <dbReference type="ARBA" id="ARBA00023274"/>
    </source>
</evidence>
<evidence type="ECO:0000313" key="7">
    <source>
        <dbReference type="Proteomes" id="UP001379945"/>
    </source>
</evidence>
<dbReference type="HAMAP" id="MF_00374">
    <property type="entry name" value="Ribosomal_uL29"/>
    <property type="match status" value="1"/>
</dbReference>
<dbReference type="NCBIfam" id="TIGR00012">
    <property type="entry name" value="L29"/>
    <property type="match status" value="1"/>
</dbReference>
<accession>A0ABU9CCB5</accession>
<gene>
    <name evidence="5 6" type="primary">rpmC</name>
    <name evidence="6" type="ORF">AACH00_19560</name>
</gene>
<reference evidence="6 7" key="1">
    <citation type="submission" date="2024-04" db="EMBL/GenBank/DDBJ databases">
        <title>Novel species of the genus Ideonella isolated from streams.</title>
        <authorList>
            <person name="Lu H."/>
        </authorList>
    </citation>
    <scope>NUCLEOTIDE SEQUENCE [LARGE SCALE GENOMIC DNA]</scope>
    <source>
        <strain evidence="6 7">LYT19W</strain>
    </source>
</reference>
<dbReference type="PROSITE" id="PS00579">
    <property type="entry name" value="RIBOSOMAL_L29"/>
    <property type="match status" value="1"/>
</dbReference>
<dbReference type="RefSeq" id="WP_341400862.1">
    <property type="nucleotide sequence ID" value="NZ_JBBUTI010000020.1"/>
</dbReference>
<dbReference type="Gene3D" id="1.10.287.310">
    <property type="match status" value="1"/>
</dbReference>
<dbReference type="Pfam" id="PF00831">
    <property type="entry name" value="Ribosomal_L29"/>
    <property type="match status" value="1"/>
</dbReference>
<dbReference type="PANTHER" id="PTHR10916">
    <property type="entry name" value="60S RIBOSOMAL PROTEIN L35/50S RIBOSOMAL PROTEIN L29"/>
    <property type="match status" value="1"/>
</dbReference>
<dbReference type="PANTHER" id="PTHR10916:SF0">
    <property type="entry name" value="LARGE RIBOSOMAL SUBUNIT PROTEIN UL29C"/>
    <property type="match status" value="1"/>
</dbReference>
<name>A0ABU9CCB5_9BURK</name>
<evidence type="ECO:0000256" key="1">
    <source>
        <dbReference type="ARBA" id="ARBA00009254"/>
    </source>
</evidence>
<dbReference type="InterPro" id="IPR001854">
    <property type="entry name" value="Ribosomal_uL29"/>
</dbReference>
<dbReference type="CDD" id="cd00427">
    <property type="entry name" value="Ribosomal_L29_HIP"/>
    <property type="match status" value="1"/>
</dbReference>
<comment type="similarity">
    <text evidence="1 5">Belongs to the universal ribosomal protein uL29 family.</text>
</comment>
<organism evidence="6 7">
    <name type="scientific">Ideonella margarita</name>
    <dbReference type="NCBI Taxonomy" id="2984191"/>
    <lineage>
        <taxon>Bacteria</taxon>
        <taxon>Pseudomonadati</taxon>
        <taxon>Pseudomonadota</taxon>
        <taxon>Betaproteobacteria</taxon>
        <taxon>Burkholderiales</taxon>
        <taxon>Sphaerotilaceae</taxon>
        <taxon>Ideonella</taxon>
    </lineage>
</organism>